<dbReference type="EMBL" id="WJBH02000005">
    <property type="protein sequence ID" value="KAI9557894.1"/>
    <property type="molecule type" value="Genomic_DNA"/>
</dbReference>
<evidence type="ECO:0000313" key="2">
    <source>
        <dbReference type="Proteomes" id="UP000820818"/>
    </source>
</evidence>
<reference evidence="1 2" key="1">
    <citation type="submission" date="2022-05" db="EMBL/GenBank/DDBJ databases">
        <title>A multi-omics perspective on studying reproductive biology in Daphnia sinensis.</title>
        <authorList>
            <person name="Jia J."/>
        </authorList>
    </citation>
    <scope>NUCLEOTIDE SEQUENCE [LARGE SCALE GENOMIC DNA]</scope>
    <source>
        <strain evidence="1 2">WSL</strain>
    </source>
</reference>
<dbReference type="AlphaFoldDB" id="A0AAD5PVE8"/>
<organism evidence="1 2">
    <name type="scientific">Daphnia sinensis</name>
    <dbReference type="NCBI Taxonomy" id="1820382"/>
    <lineage>
        <taxon>Eukaryota</taxon>
        <taxon>Metazoa</taxon>
        <taxon>Ecdysozoa</taxon>
        <taxon>Arthropoda</taxon>
        <taxon>Crustacea</taxon>
        <taxon>Branchiopoda</taxon>
        <taxon>Diplostraca</taxon>
        <taxon>Cladocera</taxon>
        <taxon>Anomopoda</taxon>
        <taxon>Daphniidae</taxon>
        <taxon>Daphnia</taxon>
        <taxon>Daphnia similis group</taxon>
    </lineage>
</organism>
<gene>
    <name evidence="1" type="ORF">GHT06_014646</name>
</gene>
<evidence type="ECO:0000313" key="1">
    <source>
        <dbReference type="EMBL" id="KAI9557894.1"/>
    </source>
</evidence>
<name>A0AAD5PVE8_9CRUS</name>
<comment type="caution">
    <text evidence="1">The sequence shown here is derived from an EMBL/GenBank/DDBJ whole genome shotgun (WGS) entry which is preliminary data.</text>
</comment>
<sequence>MRQRCCAIESRVVRSFKSLLAPRFYGCSLLYRHTSIKIYERALKSTDVCCGTKGLEGKFVTLGNNQKPANPIEMDQSKFKSFQTQIEQTAAASRMALFPFTHMASNIQHVDKVRLDPSFDTLVQCE</sequence>
<protein>
    <submittedName>
        <fullName evidence="1">Uncharacterized protein</fullName>
    </submittedName>
</protein>
<dbReference type="Proteomes" id="UP000820818">
    <property type="component" value="Linkage Group LG5"/>
</dbReference>
<proteinExistence type="predicted"/>
<accession>A0AAD5PVE8</accession>
<keyword evidence="2" id="KW-1185">Reference proteome</keyword>